<gene>
    <name evidence="2" type="ORF">FC964_16090</name>
</gene>
<dbReference type="Proteomes" id="UP000482543">
    <property type="component" value="Unassembled WGS sequence"/>
</dbReference>
<accession>A0A077K244</accession>
<evidence type="ECO:0000313" key="1">
    <source>
        <dbReference type="EMBL" id="BAP25563.1"/>
    </source>
</evidence>
<dbReference type="EMBL" id="SWRJ01000006">
    <property type="protein sequence ID" value="NFI22854.1"/>
    <property type="molecule type" value="Genomic_DNA"/>
</dbReference>
<name>A0A077K244_CLOBO</name>
<proteinExistence type="predicted"/>
<reference evidence="1" key="1">
    <citation type="submission" date="2013-09" db="EMBL/GenBank/DDBJ databases">
        <title>Analysis of type B2 neurotoxin-encoding plasmid in Clostridium botulinum.</title>
        <authorList>
            <person name="Hosomi K."/>
            <person name="Sakaguchi Y."/>
            <person name="Gotoh K."/>
            <person name="Nakamura K."/>
            <person name="Kohda T."/>
            <person name="Mukamoto M."/>
            <person name="Iida T."/>
            <person name="Kozaki S."/>
        </authorList>
    </citation>
    <scope>NUCLEOTIDE SEQUENCE</scope>
    <source>
        <strain evidence="1">111</strain>
        <plasmid evidence="1">pCB111</plasmid>
    </source>
</reference>
<dbReference type="RefSeq" id="WP_032072317.1">
    <property type="nucleotide sequence ID" value="NC_025146.1"/>
</dbReference>
<dbReference type="AlphaFoldDB" id="A0A077K244"/>
<geneLocation type="plasmid" evidence="1">
    <name>pCB111</name>
</geneLocation>
<dbReference type="SUPFAM" id="SSF144217">
    <property type="entry name" value="CSL zinc finger"/>
    <property type="match status" value="1"/>
</dbReference>
<reference evidence="2 3" key="2">
    <citation type="submission" date="2019-04" db="EMBL/GenBank/DDBJ databases">
        <title>Genome sequencing of Clostridium botulinum Groups I-IV and Clostridium butyricum.</title>
        <authorList>
            <person name="Brunt J."/>
            <person name="Van Vliet A.H.M."/>
            <person name="Stringer S.C."/>
            <person name="Carter A.T."/>
            <person name="Peck M.W."/>
        </authorList>
    </citation>
    <scope>NUCLEOTIDE SEQUENCE [LARGE SCALE GENOMIC DNA]</scope>
    <source>
        <strain evidence="2 3">IFR 15/034</strain>
    </source>
</reference>
<organism evidence="1">
    <name type="scientific">Clostridium botulinum</name>
    <dbReference type="NCBI Taxonomy" id="1491"/>
    <lineage>
        <taxon>Bacteria</taxon>
        <taxon>Bacillati</taxon>
        <taxon>Bacillota</taxon>
        <taxon>Clostridia</taxon>
        <taxon>Eubacteriales</taxon>
        <taxon>Clostridiaceae</taxon>
        <taxon>Clostridium</taxon>
    </lineage>
</organism>
<protein>
    <submittedName>
        <fullName evidence="1">Uncharacterized protein</fullName>
    </submittedName>
</protein>
<evidence type="ECO:0000313" key="2">
    <source>
        <dbReference type="EMBL" id="NFI22854.1"/>
    </source>
</evidence>
<evidence type="ECO:0000313" key="3">
    <source>
        <dbReference type="Proteomes" id="UP000482543"/>
    </source>
</evidence>
<sequence>MSKFTYRIEFGLEMEDDKPILTCTCGHRYEITPNLFGRSKELFRCPHCNKLWHLEKNRENKTILLINPKISCGIYLKKKDNNWIYVC</sequence>
<dbReference type="EMBL" id="AB855771">
    <property type="protein sequence ID" value="BAP25563.1"/>
    <property type="molecule type" value="Genomic_DNA"/>
</dbReference>
<keyword evidence="1" id="KW-0614">Plasmid</keyword>
<dbReference type="InterPro" id="IPR036671">
    <property type="entry name" value="DPH_MB_sf"/>
</dbReference>